<name>A0A815HR79_9BILA</name>
<keyword evidence="2 4" id="KW-0862">Zinc</keyword>
<dbReference type="SUPFAM" id="SSF57716">
    <property type="entry name" value="Glucocorticoid receptor-like (DNA-binding domain)"/>
    <property type="match status" value="2"/>
</dbReference>
<feature type="domain" description="LIM zinc-binding" evidence="5">
    <location>
        <begin position="3"/>
        <end position="63"/>
    </location>
</feature>
<dbReference type="GO" id="GO:0046872">
    <property type="term" value="F:metal ion binding"/>
    <property type="evidence" value="ECO:0007669"/>
    <property type="project" value="UniProtKB-KW"/>
</dbReference>
<evidence type="ECO:0000256" key="2">
    <source>
        <dbReference type="ARBA" id="ARBA00022833"/>
    </source>
</evidence>
<dbReference type="EMBL" id="CAJNOM010000061">
    <property type="protein sequence ID" value="CAF0953929.1"/>
    <property type="molecule type" value="Genomic_DNA"/>
</dbReference>
<evidence type="ECO:0000313" key="7">
    <source>
        <dbReference type="EMBL" id="CAF0953929.1"/>
    </source>
</evidence>
<dbReference type="InterPro" id="IPR001781">
    <property type="entry name" value="Znf_LIM"/>
</dbReference>
<dbReference type="OrthoDB" id="6129702at2759"/>
<evidence type="ECO:0000313" key="11">
    <source>
        <dbReference type="Proteomes" id="UP000663832"/>
    </source>
</evidence>
<dbReference type="PANTHER" id="PTHR24206">
    <property type="entry name" value="OS06G0237300 PROTEIN"/>
    <property type="match status" value="1"/>
</dbReference>
<dbReference type="SMART" id="SM00132">
    <property type="entry name" value="LIM"/>
    <property type="match status" value="1"/>
</dbReference>
<evidence type="ECO:0000313" key="10">
    <source>
        <dbReference type="EMBL" id="CAF1358443.1"/>
    </source>
</evidence>
<evidence type="ECO:0000256" key="1">
    <source>
        <dbReference type="ARBA" id="ARBA00022723"/>
    </source>
</evidence>
<keyword evidence="1 4" id="KW-0479">Metal-binding</keyword>
<reference evidence="10" key="1">
    <citation type="submission" date="2021-02" db="EMBL/GenBank/DDBJ databases">
        <authorList>
            <person name="Nowell W R."/>
        </authorList>
    </citation>
    <scope>NUCLEOTIDE SEQUENCE</scope>
</reference>
<dbReference type="PROSITE" id="PS00478">
    <property type="entry name" value="LIM_DOMAIN_1"/>
    <property type="match status" value="1"/>
</dbReference>
<dbReference type="Proteomes" id="UP000663877">
    <property type="component" value="Unassembled WGS sequence"/>
</dbReference>
<comment type="caution">
    <text evidence="10">The sequence shown here is derived from an EMBL/GenBank/DDBJ whole genome shotgun (WGS) entry which is preliminary data.</text>
</comment>
<evidence type="ECO:0000256" key="3">
    <source>
        <dbReference type="ARBA" id="ARBA00023038"/>
    </source>
</evidence>
<evidence type="ECO:0000313" key="8">
    <source>
        <dbReference type="EMBL" id="CAF0969131.1"/>
    </source>
</evidence>
<gene>
    <name evidence="6" type="ORF">BJG266_LOCUS2013</name>
    <name evidence="10" type="ORF">BJG266_LOCUS35355</name>
    <name evidence="7" type="ORF">QVE165_LOCUS12377</name>
    <name evidence="8" type="ORF">QVE165_LOCUS13242</name>
    <name evidence="9" type="ORF">QVE165_LOCUS13259</name>
</gene>
<keyword evidence="11" id="KW-1185">Reference proteome</keyword>
<dbReference type="FunFam" id="2.10.110.10:FF:000002">
    <property type="entry name" value="LIM domain and actin-binding 1"/>
    <property type="match status" value="1"/>
</dbReference>
<evidence type="ECO:0000313" key="9">
    <source>
        <dbReference type="EMBL" id="CAF0969436.1"/>
    </source>
</evidence>
<dbReference type="AlphaFoldDB" id="A0A815HR79"/>
<dbReference type="Proteomes" id="UP000663832">
    <property type="component" value="Unassembled WGS sequence"/>
</dbReference>
<dbReference type="EMBL" id="CAJNOM010000067">
    <property type="protein sequence ID" value="CAF0969436.1"/>
    <property type="molecule type" value="Genomic_DNA"/>
</dbReference>
<dbReference type="EMBL" id="CAJNOI010000004">
    <property type="protein sequence ID" value="CAF0743664.1"/>
    <property type="molecule type" value="Genomic_DNA"/>
</dbReference>
<keyword evidence="3 4" id="KW-0440">LIM domain</keyword>
<dbReference type="PROSITE" id="PS50023">
    <property type="entry name" value="LIM_DOMAIN_2"/>
    <property type="match status" value="1"/>
</dbReference>
<dbReference type="EMBL" id="CAJNOM010000067">
    <property type="protein sequence ID" value="CAF0969131.1"/>
    <property type="molecule type" value="Genomic_DNA"/>
</dbReference>
<dbReference type="Pfam" id="PF00412">
    <property type="entry name" value="LIM"/>
    <property type="match status" value="1"/>
</dbReference>
<evidence type="ECO:0000313" key="12">
    <source>
        <dbReference type="Proteomes" id="UP000663877"/>
    </source>
</evidence>
<evidence type="ECO:0000259" key="5">
    <source>
        <dbReference type="PROSITE" id="PS50023"/>
    </source>
</evidence>
<sequence>MDPKCAVCEKTAYATERIMVNGKAYHKPCFRCLHCKSVLKPGNFTSNDGKVYCKTHYMQLFKVKGNYISGFAGETNVIGDSINNKTGAIDQQNIEAE</sequence>
<organism evidence="10 12">
    <name type="scientific">Adineta steineri</name>
    <dbReference type="NCBI Taxonomy" id="433720"/>
    <lineage>
        <taxon>Eukaryota</taxon>
        <taxon>Metazoa</taxon>
        <taxon>Spiralia</taxon>
        <taxon>Gnathifera</taxon>
        <taxon>Rotifera</taxon>
        <taxon>Eurotatoria</taxon>
        <taxon>Bdelloidea</taxon>
        <taxon>Adinetida</taxon>
        <taxon>Adinetidae</taxon>
        <taxon>Adineta</taxon>
    </lineage>
</organism>
<dbReference type="EMBL" id="CAJNOI010000885">
    <property type="protein sequence ID" value="CAF1358443.1"/>
    <property type="molecule type" value="Genomic_DNA"/>
</dbReference>
<protein>
    <recommendedName>
        <fullName evidence="5">LIM zinc-binding domain-containing protein</fullName>
    </recommendedName>
</protein>
<evidence type="ECO:0000313" key="6">
    <source>
        <dbReference type="EMBL" id="CAF0743664.1"/>
    </source>
</evidence>
<accession>A0A815HR79</accession>
<evidence type="ECO:0000256" key="4">
    <source>
        <dbReference type="PROSITE-ProRule" id="PRU00125"/>
    </source>
</evidence>
<dbReference type="Gene3D" id="2.10.110.10">
    <property type="entry name" value="Cysteine Rich Protein"/>
    <property type="match status" value="1"/>
</dbReference>
<proteinExistence type="predicted"/>